<feature type="signal peptide" evidence="5">
    <location>
        <begin position="1"/>
        <end position="21"/>
    </location>
</feature>
<dbReference type="Pfam" id="PF00929">
    <property type="entry name" value="RNase_T"/>
    <property type="match status" value="1"/>
</dbReference>
<dbReference type="OrthoDB" id="448399at2759"/>
<keyword evidence="2" id="KW-0378">Hydrolase</keyword>
<dbReference type="InterPro" id="IPR051274">
    <property type="entry name" value="3-5_Exoribonuclease"/>
</dbReference>
<accession>A0A0C2XGS9</accession>
<gene>
    <name evidence="7" type="ORF">M378DRAFT_900973</name>
</gene>
<reference evidence="7 8" key="1">
    <citation type="submission" date="2014-04" db="EMBL/GenBank/DDBJ databases">
        <title>Evolutionary Origins and Diversification of the Mycorrhizal Mutualists.</title>
        <authorList>
            <consortium name="DOE Joint Genome Institute"/>
            <consortium name="Mycorrhizal Genomics Consortium"/>
            <person name="Kohler A."/>
            <person name="Kuo A."/>
            <person name="Nagy L.G."/>
            <person name="Floudas D."/>
            <person name="Copeland A."/>
            <person name="Barry K.W."/>
            <person name="Cichocki N."/>
            <person name="Veneault-Fourrey C."/>
            <person name="LaButti K."/>
            <person name="Lindquist E.A."/>
            <person name="Lipzen A."/>
            <person name="Lundell T."/>
            <person name="Morin E."/>
            <person name="Murat C."/>
            <person name="Riley R."/>
            <person name="Ohm R."/>
            <person name="Sun H."/>
            <person name="Tunlid A."/>
            <person name="Henrissat B."/>
            <person name="Grigoriev I.V."/>
            <person name="Hibbett D.S."/>
            <person name="Martin F."/>
        </authorList>
    </citation>
    <scope>NUCLEOTIDE SEQUENCE [LARGE SCALE GENOMIC DNA]</scope>
    <source>
        <strain evidence="7 8">Koide BX008</strain>
    </source>
</reference>
<proteinExistence type="predicted"/>
<evidence type="ECO:0000256" key="3">
    <source>
        <dbReference type="ARBA" id="ARBA00022839"/>
    </source>
</evidence>
<evidence type="ECO:0000313" key="8">
    <source>
        <dbReference type="Proteomes" id="UP000054549"/>
    </source>
</evidence>
<dbReference type="Gene3D" id="3.30.420.10">
    <property type="entry name" value="Ribonuclease H-like superfamily/Ribonuclease H"/>
    <property type="match status" value="1"/>
</dbReference>
<protein>
    <recommendedName>
        <fullName evidence="6">Exonuclease domain-containing protein</fullName>
    </recommendedName>
</protein>
<dbReference type="GO" id="GO:0000175">
    <property type="term" value="F:3'-5'-RNA exonuclease activity"/>
    <property type="evidence" value="ECO:0007669"/>
    <property type="project" value="InterPro"/>
</dbReference>
<dbReference type="InterPro" id="IPR036397">
    <property type="entry name" value="RNaseH_sf"/>
</dbReference>
<dbReference type="PANTHER" id="PTHR23044">
    <property type="entry name" value="3'-5' EXONUCLEASE ERI1-RELATED"/>
    <property type="match status" value="1"/>
</dbReference>
<sequence>MWDLQLLTFLLLLILLPTVLCRKRILQHYRCSGIASQPPSSKPKKNTRNSGRSRKIRTTRAGTPLVEPQVVQPIEVFLVVDIEATCQQGADLNFPNEIIEFPVCLLQWKDRTPDGRAGKLEIVAEFRSYVKPSWRPLLTGFCTDLTGITQEQVNDAPLFPQVLAQCRQFLVDNGVIDPDTERPLARYCWCSDGPFDVRDFMVKQCFISKISLPIWLQRDVLDVRMAVSNWLKYRTAQGAMRASGVTQHLCRGLTKRSLNIPAQLRALGLSEFEGRLHSGIDDSRNISRVIVELARRGIILAPNTTIYPRKRWSWMGKHGQIIYHI</sequence>
<feature type="region of interest" description="Disordered" evidence="4">
    <location>
        <begin position="35"/>
        <end position="59"/>
    </location>
</feature>
<dbReference type="AlphaFoldDB" id="A0A0C2XGS9"/>
<feature type="compositionally biased region" description="Basic residues" evidence="4">
    <location>
        <begin position="42"/>
        <end position="58"/>
    </location>
</feature>
<dbReference type="InParanoid" id="A0A0C2XGS9"/>
<feature type="domain" description="Exonuclease" evidence="6">
    <location>
        <begin position="76"/>
        <end position="299"/>
    </location>
</feature>
<keyword evidence="5" id="KW-0732">Signal</keyword>
<dbReference type="InterPro" id="IPR013520">
    <property type="entry name" value="Ribonucl_H"/>
</dbReference>
<feature type="chain" id="PRO_5002158965" description="Exonuclease domain-containing protein" evidence="5">
    <location>
        <begin position="22"/>
        <end position="325"/>
    </location>
</feature>
<dbReference type="SUPFAM" id="SSF53098">
    <property type="entry name" value="Ribonuclease H-like"/>
    <property type="match status" value="1"/>
</dbReference>
<dbReference type="GO" id="GO:0003676">
    <property type="term" value="F:nucleic acid binding"/>
    <property type="evidence" value="ECO:0007669"/>
    <property type="project" value="InterPro"/>
</dbReference>
<name>A0A0C2XGS9_AMAMK</name>
<dbReference type="InterPro" id="IPR047201">
    <property type="entry name" value="ERI-1_3'hExo-like"/>
</dbReference>
<organism evidence="7 8">
    <name type="scientific">Amanita muscaria (strain Koide BX008)</name>
    <dbReference type="NCBI Taxonomy" id="946122"/>
    <lineage>
        <taxon>Eukaryota</taxon>
        <taxon>Fungi</taxon>
        <taxon>Dikarya</taxon>
        <taxon>Basidiomycota</taxon>
        <taxon>Agaricomycotina</taxon>
        <taxon>Agaricomycetes</taxon>
        <taxon>Agaricomycetidae</taxon>
        <taxon>Agaricales</taxon>
        <taxon>Pluteineae</taxon>
        <taxon>Amanitaceae</taxon>
        <taxon>Amanita</taxon>
    </lineage>
</organism>
<keyword evidence="8" id="KW-1185">Reference proteome</keyword>
<dbReference type="InterPro" id="IPR012337">
    <property type="entry name" value="RNaseH-like_sf"/>
</dbReference>
<dbReference type="CDD" id="cd06133">
    <property type="entry name" value="ERI-1_3'hExo_like"/>
    <property type="match status" value="1"/>
</dbReference>
<keyword evidence="3" id="KW-0269">Exonuclease</keyword>
<evidence type="ECO:0000256" key="2">
    <source>
        <dbReference type="ARBA" id="ARBA00022801"/>
    </source>
</evidence>
<evidence type="ECO:0000259" key="6">
    <source>
        <dbReference type="SMART" id="SM00479"/>
    </source>
</evidence>
<evidence type="ECO:0000256" key="1">
    <source>
        <dbReference type="ARBA" id="ARBA00022722"/>
    </source>
</evidence>
<keyword evidence="1" id="KW-0540">Nuclease</keyword>
<evidence type="ECO:0000256" key="4">
    <source>
        <dbReference type="SAM" id="MobiDB-lite"/>
    </source>
</evidence>
<dbReference type="SMART" id="SM00479">
    <property type="entry name" value="EXOIII"/>
    <property type="match status" value="1"/>
</dbReference>
<dbReference type="EMBL" id="KN818228">
    <property type="protein sequence ID" value="KIL68641.1"/>
    <property type="molecule type" value="Genomic_DNA"/>
</dbReference>
<dbReference type="STRING" id="946122.A0A0C2XGS9"/>
<dbReference type="PANTHER" id="PTHR23044:SF61">
    <property type="entry name" value="3'-5' EXORIBONUCLEASE 1-RELATED"/>
    <property type="match status" value="1"/>
</dbReference>
<evidence type="ECO:0000313" key="7">
    <source>
        <dbReference type="EMBL" id="KIL68641.1"/>
    </source>
</evidence>
<evidence type="ECO:0000256" key="5">
    <source>
        <dbReference type="SAM" id="SignalP"/>
    </source>
</evidence>
<dbReference type="FunCoup" id="A0A0C2XGS9">
    <property type="interactions" value="277"/>
</dbReference>
<dbReference type="Proteomes" id="UP000054549">
    <property type="component" value="Unassembled WGS sequence"/>
</dbReference>
<dbReference type="HOGENOM" id="CLU_037266_1_1_1"/>